<comment type="caution">
    <text evidence="3">The sequence shown here is derived from an EMBL/GenBank/DDBJ whole genome shotgun (WGS) entry which is preliminary data.</text>
</comment>
<dbReference type="PROSITE" id="PS51677">
    <property type="entry name" value="NODB"/>
    <property type="match status" value="1"/>
</dbReference>
<dbReference type="EMBL" id="DWXN01000009">
    <property type="protein sequence ID" value="HJB74818.1"/>
    <property type="molecule type" value="Genomic_DNA"/>
</dbReference>
<dbReference type="GO" id="GO:0005975">
    <property type="term" value="P:carbohydrate metabolic process"/>
    <property type="evidence" value="ECO:0007669"/>
    <property type="project" value="InterPro"/>
</dbReference>
<dbReference type="PANTHER" id="PTHR10587">
    <property type="entry name" value="GLYCOSYL TRANSFERASE-RELATED"/>
    <property type="match status" value="1"/>
</dbReference>
<evidence type="ECO:0000256" key="1">
    <source>
        <dbReference type="SAM" id="SignalP"/>
    </source>
</evidence>
<dbReference type="PROSITE" id="PS51257">
    <property type="entry name" value="PROKAR_LIPOPROTEIN"/>
    <property type="match status" value="1"/>
</dbReference>
<dbReference type="GO" id="GO:0016810">
    <property type="term" value="F:hydrolase activity, acting on carbon-nitrogen (but not peptide) bonds"/>
    <property type="evidence" value="ECO:0007669"/>
    <property type="project" value="InterPro"/>
</dbReference>
<name>A0A9D2S8G5_9FIRM</name>
<gene>
    <name evidence="3" type="ORF">IAA37_03995</name>
</gene>
<dbReference type="Proteomes" id="UP000823877">
    <property type="component" value="Unassembled WGS sequence"/>
</dbReference>
<dbReference type="InterPro" id="IPR050248">
    <property type="entry name" value="Polysacc_deacetylase_ArnD"/>
</dbReference>
<dbReference type="InterPro" id="IPR002509">
    <property type="entry name" value="NODB_dom"/>
</dbReference>
<proteinExistence type="predicted"/>
<dbReference type="GO" id="GO:0016020">
    <property type="term" value="C:membrane"/>
    <property type="evidence" value="ECO:0007669"/>
    <property type="project" value="TreeGrafter"/>
</dbReference>
<evidence type="ECO:0000313" key="3">
    <source>
        <dbReference type="EMBL" id="HJB74818.1"/>
    </source>
</evidence>
<feature type="signal peptide" evidence="1">
    <location>
        <begin position="1"/>
        <end position="25"/>
    </location>
</feature>
<accession>A0A9D2S8G5</accession>
<dbReference type="PANTHER" id="PTHR10587:SF78">
    <property type="entry name" value="PEPTIDOGLYCAN-N-ACETYLMURAMIC ACID DEACETYLASE PDAA"/>
    <property type="match status" value="1"/>
</dbReference>
<reference evidence="3" key="1">
    <citation type="journal article" date="2021" name="PeerJ">
        <title>Extensive microbial diversity within the chicken gut microbiome revealed by metagenomics and culture.</title>
        <authorList>
            <person name="Gilroy R."/>
            <person name="Ravi A."/>
            <person name="Getino M."/>
            <person name="Pursley I."/>
            <person name="Horton D.L."/>
            <person name="Alikhan N.F."/>
            <person name="Baker D."/>
            <person name="Gharbi K."/>
            <person name="Hall N."/>
            <person name="Watson M."/>
            <person name="Adriaenssens E.M."/>
            <person name="Foster-Nyarko E."/>
            <person name="Jarju S."/>
            <person name="Secka A."/>
            <person name="Antonio M."/>
            <person name="Oren A."/>
            <person name="Chaudhuri R.R."/>
            <person name="La Ragione R."/>
            <person name="Hildebrand F."/>
            <person name="Pallen M.J."/>
        </authorList>
    </citation>
    <scope>NUCLEOTIDE SEQUENCE</scope>
    <source>
        <strain evidence="3">CHK188-16595</strain>
    </source>
</reference>
<dbReference type="AlphaFoldDB" id="A0A9D2S8G5"/>
<feature type="chain" id="PRO_5039306231" evidence="1">
    <location>
        <begin position="26"/>
        <end position="291"/>
    </location>
</feature>
<organism evidence="3 4">
    <name type="scientific">Candidatus Eubacterium faecale</name>
    <dbReference type="NCBI Taxonomy" id="2838568"/>
    <lineage>
        <taxon>Bacteria</taxon>
        <taxon>Bacillati</taxon>
        <taxon>Bacillota</taxon>
        <taxon>Clostridia</taxon>
        <taxon>Eubacteriales</taxon>
        <taxon>Eubacteriaceae</taxon>
        <taxon>Eubacterium</taxon>
    </lineage>
</organism>
<dbReference type="Gene3D" id="3.20.20.370">
    <property type="entry name" value="Glycoside hydrolase/deacetylase"/>
    <property type="match status" value="1"/>
</dbReference>
<feature type="domain" description="NodB homology" evidence="2">
    <location>
        <begin position="108"/>
        <end position="288"/>
    </location>
</feature>
<evidence type="ECO:0000313" key="4">
    <source>
        <dbReference type="Proteomes" id="UP000823877"/>
    </source>
</evidence>
<dbReference type="SUPFAM" id="SSF88713">
    <property type="entry name" value="Glycoside hydrolase/deacetylase"/>
    <property type="match status" value="1"/>
</dbReference>
<keyword evidence="1" id="KW-0732">Signal</keyword>
<dbReference type="InterPro" id="IPR011330">
    <property type="entry name" value="Glyco_hydro/deAcase_b/a-brl"/>
</dbReference>
<reference evidence="3" key="2">
    <citation type="submission" date="2021-04" db="EMBL/GenBank/DDBJ databases">
        <authorList>
            <person name="Gilroy R."/>
        </authorList>
    </citation>
    <scope>NUCLEOTIDE SEQUENCE</scope>
    <source>
        <strain evidence="3">CHK188-16595</strain>
    </source>
</reference>
<dbReference type="Pfam" id="PF01522">
    <property type="entry name" value="Polysacc_deac_1"/>
    <property type="match status" value="1"/>
</dbReference>
<evidence type="ECO:0000259" key="2">
    <source>
        <dbReference type="PROSITE" id="PS51677"/>
    </source>
</evidence>
<protein>
    <submittedName>
        <fullName evidence="3">Polysaccharide deacetylase family protein</fullName>
    </submittedName>
</protein>
<sequence length="291" mass="32957">MNKKRIIHRAIPLFMAIAAMFSACSVEVDTPDEQTVPGTTAQNTTNVADTTLEADAANGSKLDVVDYSAEPVIWGPGNIKDHARPADPEKLQNKYSEMSAQWLLPEDKTICLTFDEGYENGYTAQILDTLAEKNVKAIFFCTYDYVKDNPDLVLRMINEGHILANHSYSHYNMTEIDLETAEEEITLMHDYVEETFNYSMGYFRFPEGVFSEQTLALTAELGYRSVFWSFAYEDWDTENPPDENTAFEKITSSTHDGEIMLLHAVCETNANILGRVIDDIRTQGYEFTTEL</sequence>